<gene>
    <name evidence="2" type="ORF">SH1V18_08970</name>
</gene>
<dbReference type="EMBL" id="BRLB01000001">
    <property type="protein sequence ID" value="GKX28417.1"/>
    <property type="molecule type" value="Genomic_DNA"/>
</dbReference>
<feature type="signal peptide" evidence="1">
    <location>
        <begin position="1"/>
        <end position="23"/>
    </location>
</feature>
<evidence type="ECO:0000313" key="3">
    <source>
        <dbReference type="Proteomes" id="UP001144256"/>
    </source>
</evidence>
<dbReference type="PROSITE" id="PS51257">
    <property type="entry name" value="PROKAR_LIPOPROTEIN"/>
    <property type="match status" value="1"/>
</dbReference>
<organism evidence="2 3">
    <name type="scientific">Vallitalea longa</name>
    <dbReference type="NCBI Taxonomy" id="2936439"/>
    <lineage>
        <taxon>Bacteria</taxon>
        <taxon>Bacillati</taxon>
        <taxon>Bacillota</taxon>
        <taxon>Clostridia</taxon>
        <taxon>Lachnospirales</taxon>
        <taxon>Vallitaleaceae</taxon>
        <taxon>Vallitalea</taxon>
    </lineage>
</organism>
<proteinExistence type="predicted"/>
<evidence type="ECO:0000256" key="1">
    <source>
        <dbReference type="SAM" id="SignalP"/>
    </source>
</evidence>
<evidence type="ECO:0000313" key="2">
    <source>
        <dbReference type="EMBL" id="GKX28417.1"/>
    </source>
</evidence>
<feature type="chain" id="PRO_5040892331" description="Lipoprotein" evidence="1">
    <location>
        <begin position="24"/>
        <end position="168"/>
    </location>
</feature>
<keyword evidence="1" id="KW-0732">Signal</keyword>
<dbReference type="AlphaFoldDB" id="A0A9W5Y7M9"/>
<evidence type="ECO:0008006" key="4">
    <source>
        <dbReference type="Google" id="ProtNLM"/>
    </source>
</evidence>
<keyword evidence="3" id="KW-1185">Reference proteome</keyword>
<accession>A0A9W5Y7M9</accession>
<sequence>MIKMKCMLMSLILCLGITGCSCPIEFSGITSENVFISFDNFYQGSIFLEENDSSFWMKSYRFIDNDTKWKAFKEDYLYELDDFSSVDFETESLYIVVNRGSNGFVRSFDIKELTYNEDTFTVIISQEDSITIDDEQEKVANWINIVKVDKDGFPDMELDWLMIPEHKD</sequence>
<dbReference type="Proteomes" id="UP001144256">
    <property type="component" value="Unassembled WGS sequence"/>
</dbReference>
<reference evidence="2" key="1">
    <citation type="submission" date="2022-06" db="EMBL/GenBank/DDBJ databases">
        <title>Vallitalea longa sp. nov., an anaerobic bacterium isolated from marine sediment.</title>
        <authorList>
            <person name="Hirano S."/>
            <person name="Terahara T."/>
            <person name="Mori K."/>
            <person name="Hamada M."/>
            <person name="Matsumoto R."/>
            <person name="Kobayashi T."/>
        </authorList>
    </citation>
    <scope>NUCLEOTIDE SEQUENCE</scope>
    <source>
        <strain evidence="2">SH18-1</strain>
    </source>
</reference>
<comment type="caution">
    <text evidence="2">The sequence shown here is derived from an EMBL/GenBank/DDBJ whole genome shotgun (WGS) entry which is preliminary data.</text>
</comment>
<protein>
    <recommendedName>
        <fullName evidence="4">Lipoprotein</fullName>
    </recommendedName>
</protein>
<dbReference type="RefSeq" id="WP_281812655.1">
    <property type="nucleotide sequence ID" value="NZ_BRLB01000001.1"/>
</dbReference>
<name>A0A9W5Y7M9_9FIRM</name>